<keyword evidence="3" id="KW-0479">Metal-binding</keyword>
<dbReference type="Pfam" id="PF01501">
    <property type="entry name" value="Glyco_transf_8"/>
    <property type="match status" value="1"/>
</dbReference>
<dbReference type="InterPro" id="IPR050748">
    <property type="entry name" value="Glycosyltrans_8_dom-fam"/>
</dbReference>
<keyword evidence="2" id="KW-0808">Transferase</keyword>
<evidence type="ECO:0000256" key="3">
    <source>
        <dbReference type="ARBA" id="ARBA00022723"/>
    </source>
</evidence>
<comment type="caution">
    <text evidence="4">The sequence shown here is derived from an EMBL/GenBank/DDBJ whole genome shotgun (WGS) entry which is preliminary data.</text>
</comment>
<reference evidence="4 5" key="1">
    <citation type="journal article" date="2021" name="ISME Commun">
        <title>Automated analysis of genomic sequences facilitates high-throughput and comprehensive description of bacteria.</title>
        <authorList>
            <person name="Hitch T.C.A."/>
        </authorList>
    </citation>
    <scope>NUCLEOTIDE SEQUENCE [LARGE SCALE GENOMIC DNA]</scope>
    <source>
        <strain evidence="4 5">Sanger_03</strain>
    </source>
</reference>
<evidence type="ECO:0000256" key="1">
    <source>
        <dbReference type="ARBA" id="ARBA00022676"/>
    </source>
</evidence>
<organism evidence="4 5">
    <name type="scientific">Dorea acetigenes</name>
    <dbReference type="NCBI Taxonomy" id="2981787"/>
    <lineage>
        <taxon>Bacteria</taxon>
        <taxon>Bacillati</taxon>
        <taxon>Bacillota</taxon>
        <taxon>Clostridia</taxon>
        <taxon>Lachnospirales</taxon>
        <taxon>Lachnospiraceae</taxon>
        <taxon>Dorea</taxon>
    </lineage>
</organism>
<evidence type="ECO:0000256" key="2">
    <source>
        <dbReference type="ARBA" id="ARBA00022679"/>
    </source>
</evidence>
<accession>A0ABT2RP84</accession>
<dbReference type="RefSeq" id="WP_158370686.1">
    <property type="nucleotide sequence ID" value="NZ_JAOQJU010000015.1"/>
</dbReference>
<dbReference type="EMBL" id="JAOQJU010000015">
    <property type="protein sequence ID" value="MCU6687185.1"/>
    <property type="molecule type" value="Genomic_DNA"/>
</dbReference>
<dbReference type="InterPro" id="IPR002495">
    <property type="entry name" value="Glyco_trans_8"/>
</dbReference>
<evidence type="ECO:0000313" key="5">
    <source>
        <dbReference type="Proteomes" id="UP001652431"/>
    </source>
</evidence>
<dbReference type="PANTHER" id="PTHR13778">
    <property type="entry name" value="GLYCOSYLTRANSFERASE 8 DOMAIN-CONTAINING PROTEIN"/>
    <property type="match status" value="1"/>
</dbReference>
<protein>
    <submittedName>
        <fullName evidence="4">Glycosyltransferase family 8 protein</fullName>
    </submittedName>
</protein>
<keyword evidence="5" id="KW-1185">Reference proteome</keyword>
<dbReference type="Proteomes" id="UP001652431">
    <property type="component" value="Unassembled WGS sequence"/>
</dbReference>
<keyword evidence="1" id="KW-0328">Glycosyltransferase</keyword>
<gene>
    <name evidence="4" type="ORF">OCV99_11665</name>
</gene>
<dbReference type="SUPFAM" id="SSF53448">
    <property type="entry name" value="Nucleotide-diphospho-sugar transferases"/>
    <property type="match status" value="1"/>
</dbReference>
<dbReference type="InterPro" id="IPR029044">
    <property type="entry name" value="Nucleotide-diphossugar_trans"/>
</dbReference>
<dbReference type="Gene3D" id="3.90.550.10">
    <property type="entry name" value="Spore Coat Polysaccharide Biosynthesis Protein SpsA, Chain A"/>
    <property type="match status" value="1"/>
</dbReference>
<proteinExistence type="predicted"/>
<evidence type="ECO:0000313" key="4">
    <source>
        <dbReference type="EMBL" id="MCU6687185.1"/>
    </source>
</evidence>
<name>A0ABT2RP84_9FIRM</name>
<dbReference type="PANTHER" id="PTHR13778:SF47">
    <property type="entry name" value="LIPOPOLYSACCHARIDE 1,3-GALACTOSYLTRANSFERASE"/>
    <property type="match status" value="1"/>
</dbReference>
<sequence>MNILFTVNREYMEHVIDCIRSIIRFPSNDGYNVYILHSDFQAQDQIYFMTQIGDKNTMVHFQFVDSSLFASFPESDRYPRLIYYRIFAASLLPPDVDKVLYLDGDTIVINPLEELYKRDFEGNYFLACTHVKKFLNKINQYRLGMEEESTYINSGVMLMNLSELREKQNIKEVMSFVEKKRRYLTLPDQDIITALYGNKTGILDTMKYNLSDRMLSFYNADPSHKKIDLEWVRENTVVIHYYGKQKPWKKNYLGILDVFYREMKDCRYI</sequence>
<dbReference type="CDD" id="cd04194">
    <property type="entry name" value="GT8_A4GalT_like"/>
    <property type="match status" value="1"/>
</dbReference>